<proteinExistence type="predicted"/>
<dbReference type="AlphaFoldDB" id="A0A6M1LLL0"/>
<reference evidence="1 2" key="1">
    <citation type="submission" date="2020-03" db="EMBL/GenBank/DDBJ databases">
        <title>Roseomonas stagni sp. nov., isolated from pond water in Japan.</title>
        <authorList>
            <person name="Furuhata K."/>
            <person name="Miyamoto H."/>
            <person name="Goto K."/>
        </authorList>
    </citation>
    <scope>NUCLEOTIDE SEQUENCE [LARGE SCALE GENOMIC DNA]</scope>
    <source>
        <strain evidence="1 2">PeD5</strain>
    </source>
</reference>
<comment type="caution">
    <text evidence="1">The sequence shown here is derived from an EMBL/GenBank/DDBJ whole genome shotgun (WGS) entry which is preliminary data.</text>
</comment>
<gene>
    <name evidence="1" type="ORF">G3576_14515</name>
</gene>
<evidence type="ECO:0000313" key="1">
    <source>
        <dbReference type="EMBL" id="NGM21235.1"/>
    </source>
</evidence>
<keyword evidence="2" id="KW-1185">Reference proteome</keyword>
<organism evidence="1 2">
    <name type="scientific">Falsiroseomonas algicola</name>
    <dbReference type="NCBI Taxonomy" id="2716930"/>
    <lineage>
        <taxon>Bacteria</taxon>
        <taxon>Pseudomonadati</taxon>
        <taxon>Pseudomonadota</taxon>
        <taxon>Alphaproteobacteria</taxon>
        <taxon>Acetobacterales</taxon>
        <taxon>Roseomonadaceae</taxon>
        <taxon>Falsiroseomonas</taxon>
    </lineage>
</organism>
<accession>A0A6M1LLL0</accession>
<sequence>MAEDDHIRRYSMLELHEKRARGESLTDDAHIRAMTEAELERSIADDPDWKDIPPNWHDNAVVVRQPPKKLISLRIDEDIVEWFRASGPGYQTWMNAVLRAYVTEQRKKQGPGKP</sequence>
<protein>
    <submittedName>
        <fullName evidence="1">BrnA antitoxin family protein</fullName>
    </submittedName>
</protein>
<dbReference type="EMBL" id="JAAIKB010000005">
    <property type="protein sequence ID" value="NGM21235.1"/>
    <property type="molecule type" value="Genomic_DNA"/>
</dbReference>
<name>A0A6M1LLL0_9PROT</name>
<dbReference type="Proteomes" id="UP000475385">
    <property type="component" value="Unassembled WGS sequence"/>
</dbReference>
<dbReference type="Pfam" id="PF14384">
    <property type="entry name" value="BrnA_antitoxin"/>
    <property type="match status" value="1"/>
</dbReference>
<dbReference type="InterPro" id="IPR025528">
    <property type="entry name" value="BrnA_antitoxin"/>
</dbReference>
<dbReference type="RefSeq" id="WP_164695135.1">
    <property type="nucleotide sequence ID" value="NZ_JAAIKB010000005.1"/>
</dbReference>
<evidence type="ECO:0000313" key="2">
    <source>
        <dbReference type="Proteomes" id="UP000475385"/>
    </source>
</evidence>